<evidence type="ECO:0000313" key="3">
    <source>
        <dbReference type="Proteomes" id="UP000464378"/>
    </source>
</evidence>
<accession>A0A6C2YGP7</accession>
<organism evidence="2">
    <name type="scientific">Tuwongella immobilis</name>
    <dbReference type="NCBI Taxonomy" id="692036"/>
    <lineage>
        <taxon>Bacteria</taxon>
        <taxon>Pseudomonadati</taxon>
        <taxon>Planctomycetota</taxon>
        <taxon>Planctomycetia</taxon>
        <taxon>Gemmatales</taxon>
        <taxon>Gemmataceae</taxon>
        <taxon>Tuwongella</taxon>
    </lineage>
</organism>
<evidence type="ECO:0000256" key="1">
    <source>
        <dbReference type="SAM" id="MobiDB-lite"/>
    </source>
</evidence>
<dbReference type="EMBL" id="LR593887">
    <property type="protein sequence ID" value="VTR96592.1"/>
    <property type="molecule type" value="Genomic_DNA"/>
</dbReference>
<name>A0A6C2YGP7_9BACT</name>
<dbReference type="EMBL" id="LR586016">
    <property type="protein sequence ID" value="VIP00587.1"/>
    <property type="molecule type" value="Genomic_DNA"/>
</dbReference>
<dbReference type="InParanoid" id="A0A6C2YGP7"/>
<evidence type="ECO:0000313" key="2">
    <source>
        <dbReference type="EMBL" id="VIP00587.1"/>
    </source>
</evidence>
<gene>
    <name evidence="2" type="ORF">GMBLW1_33730</name>
</gene>
<dbReference type="Proteomes" id="UP000464378">
    <property type="component" value="Chromosome"/>
</dbReference>
<dbReference type="AlphaFoldDB" id="A0A6C2YGP7"/>
<proteinExistence type="predicted"/>
<reference evidence="2" key="1">
    <citation type="submission" date="2019-04" db="EMBL/GenBank/DDBJ databases">
        <authorList>
            <consortium name="Science for Life Laboratories"/>
        </authorList>
    </citation>
    <scope>NUCLEOTIDE SEQUENCE</scope>
    <source>
        <strain evidence="2">MBLW1</strain>
    </source>
</reference>
<sequence length="63" mass="7087">MRDDAGWIEGSQKTGREAHRIQTSAARTDVAVAGEDLAYPRMRDKLPLERIGNGFRFNGRVNQ</sequence>
<protein>
    <submittedName>
        <fullName evidence="2">Uncharacterized protein</fullName>
    </submittedName>
</protein>
<feature type="region of interest" description="Disordered" evidence="1">
    <location>
        <begin position="1"/>
        <end position="22"/>
    </location>
</feature>
<dbReference type="KEGG" id="tim:GMBLW1_33730"/>
<keyword evidence="3" id="KW-1185">Reference proteome</keyword>